<dbReference type="CDD" id="cd00063">
    <property type="entry name" value="FN3"/>
    <property type="match status" value="11"/>
</dbReference>
<dbReference type="PRINTS" id="PR00014">
    <property type="entry name" value="FNTYPEIII"/>
</dbReference>
<feature type="compositionally biased region" description="Polar residues" evidence="2">
    <location>
        <begin position="757"/>
        <end position="774"/>
    </location>
</feature>
<proteinExistence type="predicted"/>
<dbReference type="InterPro" id="IPR050964">
    <property type="entry name" value="Striated_Muscle_Regulatory"/>
</dbReference>
<feature type="region of interest" description="Disordered" evidence="2">
    <location>
        <begin position="59"/>
        <end position="230"/>
    </location>
</feature>
<feature type="domain" description="Fibronectin type-III" evidence="5">
    <location>
        <begin position="1368"/>
        <end position="1457"/>
    </location>
</feature>
<dbReference type="PROSITE" id="PS50835">
    <property type="entry name" value="IG_LIKE"/>
    <property type="match status" value="1"/>
</dbReference>
<gene>
    <name evidence="7" type="primary">LOC106156461</name>
</gene>
<feature type="domain" description="Fibronectin type-III" evidence="5">
    <location>
        <begin position="1282"/>
        <end position="1367"/>
    </location>
</feature>
<feature type="compositionally biased region" description="Polar residues" evidence="2">
    <location>
        <begin position="130"/>
        <end position="175"/>
    </location>
</feature>
<organism evidence="6 7">
    <name type="scientific">Lingula anatina</name>
    <name type="common">Brachiopod</name>
    <name type="synonym">Lingula unguis</name>
    <dbReference type="NCBI Taxonomy" id="7574"/>
    <lineage>
        <taxon>Eukaryota</taxon>
        <taxon>Metazoa</taxon>
        <taxon>Spiralia</taxon>
        <taxon>Lophotrochozoa</taxon>
        <taxon>Brachiopoda</taxon>
        <taxon>Linguliformea</taxon>
        <taxon>Lingulata</taxon>
        <taxon>Lingulida</taxon>
        <taxon>Linguloidea</taxon>
        <taxon>Lingulidae</taxon>
        <taxon>Lingula</taxon>
    </lineage>
</organism>
<dbReference type="InParanoid" id="A0A1S3HM61"/>
<name>A0A1S3HM61_LINAN</name>
<sequence>MEKIRYFALIFIVTRVALPVTCQTTYDSIESTTASTLTTTSQVTTESTSVTTIAVTTTEAGTPTGAGTPVISPEEKAVGSTLETDPVLPTTSLSQSAGLEGTKTQELVSSTVSGWSGDTNVPFSGHSDITDTPTSKGSSNKPDPAESTTEASTIKETGTSVASVLSDTSTKSQVPSFSTSANEKSTSSAEESSSPYTEHSWSDRTGNAHGGNTEPVSSFTSMQEFERTTSSLTVSATELCEEETTPAIQNISASTSVRSVSNGATSPMQQTVTPGKISKETDSTNITIASTKKETIVQITTDPTTTTFQPENQNSTMFSATMSSSITESGQNSNDPTTSAITVMASAVLVSNQTHALPTTLKRELINETGFSGFSAQATEFETVTSGYNTSTDKSTAVPVHATTLQLSSSTGWPDVPSSRSPENGTETTALYTTLQDSTHDGNFTPTVETSNRISVPLTTTVSFNQSTQSFNVSTSTPNDIGNANTTVTSTSKVSNSNITTVVSITDIQGNLTTYSIETTVATNDSIDSTTASTLTTTSQVTTESTSVTTIAVTTTEAGAGIPVTPTKGKAVVSTLEIDPVLPTTSQSRSAGLEGTKTQELVSSTVSGWLGDTDVPFSGHSDITATPTSVGSSNKPDPTVSTAEALAIKETSTYAPSFLSDASTKIQVPSFSTSANEKSTSSAEESSSPYTGHSWSVRTGNFQGENTEPVSSFTGMQESESTTSSLTVSATELFEEETTPAMQNISSSTSGRSDSSEAMSPIQQTVTSGKISTGTDSTIASAKEETIVQIITDPTTTFQPENQNGTMFSATMSSSITESGQNSNDPTASAITVTEAAVSVSNQTHALPTTTKKELSDKTSYSGFSTQTTEFEIVTSSYNSSIDISTAVPVHTTTLQLSSSGWPGGLSSGSPANGTETTALYTTLQDAPPPSAPRELTIASKTTKSLEVTWQKATPNETIDSYIVQFRDAPDSTFSVSHANLSSSATSANITGLSPGQYYTVQVIATRGLLNSSAAETNGATVPSAVSNIRFPQEYLSENSLQVSWTAGAGYNDGYLVTVNYTAAVVNSSAVSDTYRNITGLTAATGYNVTIVAKNRNGDSSSAISEIQFTRHERPSDGKIKIQTNHKKIRVEFDDFNFDYTFDKLEGMLYLKINGSLVRDETVEKPNSDLDFINLTPGESYTVEVFYRFHDVLSEPMVVDVDLESFTLTWSAGDGVVGGYYVEVNTSGTGNTTFSKFTNETSANVTSLQPGTRYSVSITATSRGLLKNSTALTGTFQTYPAKLTAVQVIGWYTDRIQLAWKKGKGEADSYIVSHSVNNERVDSSNLADPVYNITGLTPGATYEINITAYQNHYPSEPLTIINQTKPGTPGSIIVLYRTPRTLGIRWSNSSGVVDEYVVDVSPTGAISQVYTVNGKSTVNITRLDPGQMYHVSVKAVTRNLSGDVSEENVSTEEIPPSAPINLTSDEKTTNSTNLKWEEPQHPNGKVTDYFIEYWQADHKTKEYDTYYNISTNSADTSYSVINLIPGSTYKFQVKAVNSKGPGEVSNNITVTTNESTPGEVSNLTVSQNTSMSMNIGWEEPIEPNGEVITYELHVLLEDKSCVQQVTFNCTDCPAISKTSEKSEEAPSCTSTDTTQSFSIHGRVDYTVRNLVPYTNYTFRVYPFTSVGRGKSKDMRQQTLEDTPSEPRNVMAVNITQNEKTGLNITWEAPDNPRGIITEYQLRVTDNQASNFYNTTDELKALPYLLSYQNHTIEVRAYTVAGPGNWSKPLTALTGEAPPSEPRNVMAVNITQNEKTGLNITWEAPDNPRGIITGYQLCVTVNDTSNFYNATDEFKALPDLLSYQNHTIEIRAYTVAGPGNWSKPLTVLTGEARPSAPQHIAFGDISPTSIEVQWQDPVMKRGILVDYLITVTKASNLEVVKNETQDANEAKSFNATGLDPCRNYTFKVAARTSKGFGNYSSEQTNSTAVNIPGTPVRVKAEAKTSTSILVMWTPPPNETCLIDYVVEMTESDGQNSVKELIKGYQSTEKNITGLKKYWSYDIKVKANTTAGPSMPSPNVTKRTLEDTPGPPARVNASCDVCYNNMTVTWEAPTRENKHGLITGYVIYYISTDGEISVSEANLFHYNCN</sequence>
<feature type="compositionally biased region" description="Low complexity" evidence="2">
    <location>
        <begin position="176"/>
        <end position="194"/>
    </location>
</feature>
<feature type="region of interest" description="Disordered" evidence="2">
    <location>
        <begin position="618"/>
        <end position="639"/>
    </location>
</feature>
<feature type="compositionally biased region" description="Low complexity" evidence="2">
    <location>
        <begin position="59"/>
        <end position="71"/>
    </location>
</feature>
<evidence type="ECO:0000313" key="6">
    <source>
        <dbReference type="Proteomes" id="UP000085678"/>
    </source>
</evidence>
<feature type="compositionally biased region" description="Polar residues" evidence="2">
    <location>
        <begin position="621"/>
        <end position="639"/>
    </location>
</feature>
<dbReference type="InterPro" id="IPR003961">
    <property type="entry name" value="FN3_dom"/>
</dbReference>
<feature type="signal peptide" evidence="3">
    <location>
        <begin position="1"/>
        <end position="22"/>
    </location>
</feature>
<feature type="compositionally biased region" description="Polar residues" evidence="2">
    <location>
        <begin position="195"/>
        <end position="205"/>
    </location>
</feature>
<feature type="domain" description="Fibronectin type-III" evidence="5">
    <location>
        <begin position="1027"/>
        <end position="1116"/>
    </location>
</feature>
<feature type="compositionally biased region" description="Polar residues" evidence="2">
    <location>
        <begin position="2048"/>
        <end position="2060"/>
    </location>
</feature>
<feature type="region of interest" description="Disordered" evidence="2">
    <location>
        <begin position="738"/>
        <end position="774"/>
    </location>
</feature>
<feature type="domain" description="Ig-like" evidence="4">
    <location>
        <begin position="2054"/>
        <end position="2127"/>
    </location>
</feature>
<dbReference type="InterPro" id="IPR007110">
    <property type="entry name" value="Ig-like_dom"/>
</dbReference>
<feature type="domain" description="Fibronectin type-III" evidence="5">
    <location>
        <begin position="1777"/>
        <end position="1871"/>
    </location>
</feature>
<feature type="domain" description="Fibronectin type-III" evidence="5">
    <location>
        <begin position="1192"/>
        <end position="1281"/>
    </location>
</feature>
<feature type="chain" id="PRO_5010230048" evidence="3">
    <location>
        <begin position="23"/>
        <end position="2127"/>
    </location>
</feature>
<dbReference type="InterPro" id="IPR013783">
    <property type="entry name" value="Ig-like_fold"/>
</dbReference>
<keyword evidence="6" id="KW-1185">Reference proteome</keyword>
<feature type="compositionally biased region" description="Polar residues" evidence="2">
    <location>
        <begin position="689"/>
        <end position="717"/>
    </location>
</feature>
<feature type="region of interest" description="Disordered" evidence="2">
    <location>
        <begin position="2048"/>
        <end position="2068"/>
    </location>
</feature>
<dbReference type="GeneID" id="106156461"/>
<dbReference type="STRING" id="7574.A0A1S3HM61"/>
<dbReference type="Pfam" id="PF00041">
    <property type="entry name" value="fn3"/>
    <property type="match status" value="11"/>
</dbReference>
<evidence type="ECO:0000313" key="7">
    <source>
        <dbReference type="RefSeq" id="XP_013387170.1"/>
    </source>
</evidence>
<feature type="region of interest" description="Disordered" evidence="2">
    <location>
        <begin position="245"/>
        <end position="280"/>
    </location>
</feature>
<evidence type="ECO:0000256" key="2">
    <source>
        <dbReference type="SAM" id="MobiDB-lite"/>
    </source>
</evidence>
<feature type="region of interest" description="Disordered" evidence="2">
    <location>
        <begin position="672"/>
        <end position="722"/>
    </location>
</feature>
<dbReference type="KEGG" id="lak:106156461"/>
<feature type="compositionally biased region" description="Polar residues" evidence="2">
    <location>
        <begin position="214"/>
        <end position="230"/>
    </location>
</feature>
<feature type="region of interest" description="Disordered" evidence="2">
    <location>
        <begin position="1444"/>
        <end position="1467"/>
    </location>
</feature>
<dbReference type="SUPFAM" id="SSF49265">
    <property type="entry name" value="Fibronectin type III"/>
    <property type="match status" value="7"/>
</dbReference>
<dbReference type="PANTHER" id="PTHR13817:SF73">
    <property type="entry name" value="FIBRONECTIN TYPE-III DOMAIN-CONTAINING PROTEIN"/>
    <property type="match status" value="1"/>
</dbReference>
<feature type="compositionally biased region" description="Polar residues" evidence="2">
    <location>
        <begin position="246"/>
        <end position="273"/>
    </location>
</feature>
<dbReference type="Proteomes" id="UP000085678">
    <property type="component" value="Unplaced"/>
</dbReference>
<keyword evidence="3" id="KW-0732">Signal</keyword>
<dbReference type="OrthoDB" id="6152037at2759"/>
<dbReference type="PANTHER" id="PTHR13817">
    <property type="entry name" value="TITIN"/>
    <property type="match status" value="1"/>
</dbReference>
<dbReference type="RefSeq" id="XP_013387170.1">
    <property type="nucleotide sequence ID" value="XM_013531716.2"/>
</dbReference>
<dbReference type="SMART" id="SM00060">
    <property type="entry name" value="FN3"/>
    <property type="match status" value="11"/>
</dbReference>
<keyword evidence="1" id="KW-0677">Repeat</keyword>
<protein>
    <submittedName>
        <fullName evidence="7">Mucin-17-like</fullName>
    </submittedName>
</protein>
<feature type="compositionally biased region" description="Polar residues" evidence="2">
    <location>
        <begin position="89"/>
        <end position="122"/>
    </location>
</feature>
<feature type="domain" description="Fibronectin type-III" evidence="5">
    <location>
        <begin position="1973"/>
        <end position="2065"/>
    </location>
</feature>
<dbReference type="Gene3D" id="2.60.40.10">
    <property type="entry name" value="Immunoglobulins"/>
    <property type="match status" value="12"/>
</dbReference>
<feature type="domain" description="Fibronectin type-III" evidence="5">
    <location>
        <begin position="1685"/>
        <end position="1776"/>
    </location>
</feature>
<evidence type="ECO:0000256" key="1">
    <source>
        <dbReference type="ARBA" id="ARBA00022737"/>
    </source>
</evidence>
<feature type="compositionally biased region" description="Low complexity" evidence="2">
    <location>
        <begin position="672"/>
        <end position="688"/>
    </location>
</feature>
<feature type="domain" description="Fibronectin type-III" evidence="5">
    <location>
        <begin position="1559"/>
        <end position="1682"/>
    </location>
</feature>
<dbReference type="InterPro" id="IPR036116">
    <property type="entry name" value="FN3_sf"/>
</dbReference>
<reference evidence="7" key="1">
    <citation type="submission" date="2025-08" db="UniProtKB">
        <authorList>
            <consortium name="RefSeq"/>
        </authorList>
    </citation>
    <scope>IDENTIFICATION</scope>
    <source>
        <tissue evidence="7">Gonads</tissue>
    </source>
</reference>
<feature type="domain" description="Fibronectin type-III" evidence="5">
    <location>
        <begin position="1458"/>
        <end position="1555"/>
    </location>
</feature>
<feature type="domain" description="Fibronectin type-III" evidence="5">
    <location>
        <begin position="932"/>
        <end position="1025"/>
    </location>
</feature>
<accession>A0A1S3HM61</accession>
<dbReference type="PROSITE" id="PS50853">
    <property type="entry name" value="FN3"/>
    <property type="match status" value="11"/>
</dbReference>
<evidence type="ECO:0000259" key="5">
    <source>
        <dbReference type="PROSITE" id="PS50853"/>
    </source>
</evidence>
<evidence type="ECO:0000259" key="4">
    <source>
        <dbReference type="PROSITE" id="PS50835"/>
    </source>
</evidence>
<feature type="domain" description="Fibronectin type-III" evidence="5">
    <location>
        <begin position="1875"/>
        <end position="1969"/>
    </location>
</feature>
<evidence type="ECO:0000256" key="3">
    <source>
        <dbReference type="SAM" id="SignalP"/>
    </source>
</evidence>